<reference evidence="5" key="1">
    <citation type="submission" date="2025-08" db="UniProtKB">
        <authorList>
            <consortium name="RefSeq"/>
        </authorList>
    </citation>
    <scope>IDENTIFICATION</scope>
    <source>
        <tissue evidence="5">Gonads</tissue>
    </source>
</reference>
<proteinExistence type="predicted"/>
<evidence type="ECO:0000256" key="2">
    <source>
        <dbReference type="ARBA" id="ARBA00023172"/>
    </source>
</evidence>
<accession>A0A6J2YG79</accession>
<dbReference type="GO" id="GO:0003677">
    <property type="term" value="F:DNA binding"/>
    <property type="evidence" value="ECO:0007669"/>
    <property type="project" value="UniProtKB-KW"/>
</dbReference>
<dbReference type="SUPFAM" id="SSF56349">
    <property type="entry name" value="DNA breaking-rejoining enzymes"/>
    <property type="match status" value="1"/>
</dbReference>
<dbReference type="Pfam" id="PF00589">
    <property type="entry name" value="Phage_integrase"/>
    <property type="match status" value="1"/>
</dbReference>
<dbReference type="SUPFAM" id="SSF53098">
    <property type="entry name" value="Ribonuclease H-like"/>
    <property type="match status" value="1"/>
</dbReference>
<dbReference type="GeneID" id="115886933"/>
<keyword evidence="2" id="KW-0233">DNA recombination</keyword>
<evidence type="ECO:0000313" key="4">
    <source>
        <dbReference type="Proteomes" id="UP000504635"/>
    </source>
</evidence>
<gene>
    <name evidence="5" type="primary">LOC115886933</name>
</gene>
<dbReference type="PANTHER" id="PTHR35617:SF3">
    <property type="entry name" value="CORE-BINDING (CB) DOMAIN-CONTAINING PROTEIN"/>
    <property type="match status" value="1"/>
</dbReference>
<dbReference type="InterPro" id="IPR010998">
    <property type="entry name" value="Integrase_recombinase_N"/>
</dbReference>
<keyword evidence="4" id="KW-1185">Reference proteome</keyword>
<dbReference type="InterPro" id="IPR012337">
    <property type="entry name" value="RNaseH-like_sf"/>
</dbReference>
<dbReference type="InterPro" id="IPR011010">
    <property type="entry name" value="DNA_brk_join_enz"/>
</dbReference>
<dbReference type="InterPro" id="IPR013762">
    <property type="entry name" value="Integrase-like_cat_sf"/>
</dbReference>
<dbReference type="GO" id="GO:0015074">
    <property type="term" value="P:DNA integration"/>
    <property type="evidence" value="ECO:0007669"/>
    <property type="project" value="InterPro"/>
</dbReference>
<dbReference type="RefSeq" id="XP_030762124.1">
    <property type="nucleotide sequence ID" value="XM_030906264.1"/>
</dbReference>
<feature type="domain" description="Tyr recombinase" evidence="3">
    <location>
        <begin position="296"/>
        <end position="501"/>
    </location>
</feature>
<dbReference type="InParanoid" id="A0A6J2YG79"/>
<dbReference type="OrthoDB" id="6759919at2759"/>
<keyword evidence="1" id="KW-0238">DNA-binding</keyword>
<evidence type="ECO:0000259" key="3">
    <source>
        <dbReference type="PROSITE" id="PS51898"/>
    </source>
</evidence>
<sequence>MTNSFHSDLVWWLNNINSKNDIKKDCFQLEIYTDSSLTGWGAHCNNENTHGWWTLDEKKKHINFLELQAVYYGLKCFAKHLRNCSVLVRCDNTTAIACINRMGSVQYTHFHELSKKIWQWCEERNLWLFASYINTKDNWRADLESRVLQPETEWSLADYAFSFIQAELGPIEPGPASSICESFPGSSEAIRRSLILQGVPECAVETTIQSLSASTIKQYGTTYKLWWNFCEKSNLNPFVGNTQDILSFLQSMLGKSDNVYGSFNSHRSALALILPGDIGNNRIIKRFMKGVSKIRPQKPRYNFTWDPKKIFDYFENHPPNSFKTLSVKLITLLTLATGQRIQTLSLIKLSNIKECGSNIQMFIDDQIKTSGVGRKQPCLLIPKFSDKPSLCVVSCLQKYIEESQKIREPSCDRLFITFQKPHKVASKQTLSRWVKSALHMAGIDVSIFKAHSCRHASTSAAQRAGVSLDIIRDSAGWSKNSETFAKFYNRPLMEREKFATNILISEVLGIQASSFKDAQQSPVVDAVECLRVVYEA</sequence>
<dbReference type="Gene3D" id="3.30.420.10">
    <property type="entry name" value="Ribonuclease H-like superfamily/Ribonuclease H"/>
    <property type="match status" value="1"/>
</dbReference>
<dbReference type="InterPro" id="IPR036397">
    <property type="entry name" value="RNaseH_sf"/>
</dbReference>
<dbReference type="PANTHER" id="PTHR35617">
    <property type="entry name" value="PHAGE_INTEGRASE DOMAIN-CONTAINING PROTEIN"/>
    <property type="match status" value="1"/>
</dbReference>
<name>A0A6J2YG79_SITOR</name>
<dbReference type="AlphaFoldDB" id="A0A6J2YG79"/>
<protein>
    <submittedName>
        <fullName evidence="5">Uncharacterized protein LOC115886933</fullName>
    </submittedName>
</protein>
<evidence type="ECO:0000313" key="5">
    <source>
        <dbReference type="RefSeq" id="XP_030762124.1"/>
    </source>
</evidence>
<dbReference type="CDD" id="cd09275">
    <property type="entry name" value="RNase_HI_RT_DIRS1"/>
    <property type="match status" value="1"/>
</dbReference>
<dbReference type="PROSITE" id="PS51898">
    <property type="entry name" value="TYR_RECOMBINASE"/>
    <property type="match status" value="1"/>
</dbReference>
<dbReference type="InterPro" id="IPR002104">
    <property type="entry name" value="Integrase_catalytic"/>
</dbReference>
<dbReference type="KEGG" id="soy:115886933"/>
<organism evidence="4 5">
    <name type="scientific">Sitophilus oryzae</name>
    <name type="common">Rice weevil</name>
    <name type="synonym">Curculio oryzae</name>
    <dbReference type="NCBI Taxonomy" id="7048"/>
    <lineage>
        <taxon>Eukaryota</taxon>
        <taxon>Metazoa</taxon>
        <taxon>Ecdysozoa</taxon>
        <taxon>Arthropoda</taxon>
        <taxon>Hexapoda</taxon>
        <taxon>Insecta</taxon>
        <taxon>Pterygota</taxon>
        <taxon>Neoptera</taxon>
        <taxon>Endopterygota</taxon>
        <taxon>Coleoptera</taxon>
        <taxon>Polyphaga</taxon>
        <taxon>Cucujiformia</taxon>
        <taxon>Curculionidae</taxon>
        <taxon>Dryophthorinae</taxon>
        <taxon>Sitophilus</taxon>
    </lineage>
</organism>
<dbReference type="GO" id="GO:0006310">
    <property type="term" value="P:DNA recombination"/>
    <property type="evidence" value="ECO:0007669"/>
    <property type="project" value="UniProtKB-KW"/>
</dbReference>
<dbReference type="Gene3D" id="1.10.150.130">
    <property type="match status" value="1"/>
</dbReference>
<dbReference type="Proteomes" id="UP000504635">
    <property type="component" value="Unplaced"/>
</dbReference>
<dbReference type="Gene3D" id="1.10.443.10">
    <property type="entry name" value="Intergrase catalytic core"/>
    <property type="match status" value="1"/>
</dbReference>
<evidence type="ECO:0000256" key="1">
    <source>
        <dbReference type="ARBA" id="ARBA00023125"/>
    </source>
</evidence>
<dbReference type="CDD" id="cd00397">
    <property type="entry name" value="DNA_BRE_C"/>
    <property type="match status" value="1"/>
</dbReference>